<feature type="region of interest" description="Disordered" evidence="4">
    <location>
        <begin position="138"/>
        <end position="162"/>
    </location>
</feature>
<organism evidence="6 7">
    <name type="scientific">Huso huso</name>
    <name type="common">Beluga</name>
    <name type="synonym">Acipenser huso</name>
    <dbReference type="NCBI Taxonomy" id="61971"/>
    <lineage>
        <taxon>Eukaryota</taxon>
        <taxon>Metazoa</taxon>
        <taxon>Chordata</taxon>
        <taxon>Craniata</taxon>
        <taxon>Vertebrata</taxon>
        <taxon>Euteleostomi</taxon>
        <taxon>Actinopterygii</taxon>
        <taxon>Chondrostei</taxon>
        <taxon>Acipenseriformes</taxon>
        <taxon>Acipenseridae</taxon>
        <taxon>Huso</taxon>
    </lineage>
</organism>
<dbReference type="PANTHER" id="PTHR13363">
    <property type="entry name" value="RING FINGER AND SRY DOMAIN-CONTAINING"/>
    <property type="match status" value="1"/>
</dbReference>
<evidence type="ECO:0000313" key="6">
    <source>
        <dbReference type="EMBL" id="KAK6474116.1"/>
    </source>
</evidence>
<evidence type="ECO:0000256" key="4">
    <source>
        <dbReference type="SAM" id="MobiDB-lite"/>
    </source>
</evidence>
<dbReference type="InterPro" id="IPR057987">
    <property type="entry name" value="TPR_RNF123/RKP"/>
</dbReference>
<comment type="caution">
    <text evidence="6">The sequence shown here is derived from an EMBL/GenBank/DDBJ whole genome shotgun (WGS) entry which is preliminary data.</text>
</comment>
<keyword evidence="1" id="KW-0479">Metal-binding</keyword>
<dbReference type="InterPro" id="IPR045129">
    <property type="entry name" value="RNF123/RKP/RSPRY1"/>
</dbReference>
<keyword evidence="7" id="KW-1185">Reference proteome</keyword>
<evidence type="ECO:0000256" key="3">
    <source>
        <dbReference type="ARBA" id="ARBA00022833"/>
    </source>
</evidence>
<evidence type="ECO:0000256" key="2">
    <source>
        <dbReference type="ARBA" id="ARBA00022771"/>
    </source>
</evidence>
<accession>A0ABR0YND3</accession>
<name>A0ABR0YND3_HUSHU</name>
<dbReference type="EMBL" id="JAHFZB010000026">
    <property type="protein sequence ID" value="KAK6474116.1"/>
    <property type="molecule type" value="Genomic_DNA"/>
</dbReference>
<feature type="domain" description="E3 ubiquitin-protein ligase RNF123/RKP TPR repeat" evidence="5">
    <location>
        <begin position="449"/>
        <end position="474"/>
    </location>
</feature>
<dbReference type="PANTHER" id="PTHR13363:SF5">
    <property type="entry name" value="E3 UBIQUITIN-PROTEIN LIGASE RNF123"/>
    <property type="match status" value="1"/>
</dbReference>
<keyword evidence="2" id="KW-0863">Zinc-finger</keyword>
<sequence>MLPVSPRLSEAYVPPQLFYNGKVDYFDLQRLGGLLSHLKKTLKDDLASKANIIIDPSEIQAMSMDDLDEDEENGTVQRPAGATAMGGALARPSWLSSPTLGRANRFLSTAAVSLMSPRRPLGTPERMKVRTLSVEQRMEEDIEGSHGNDGLLQGRPPEESDQPIAEKSLLEIVDGIVMMYNLSVHQQLGKMVVVSDDVHEYAVALKNTEEKIARCPKQREDILEELVKSQKVFTEKLNHLSRRLAWINATIYSKDKMLDIYWLLRVCIRSIEHMDRTGSLFAFTPEFYLNVAMNSYSALKNYFSPSNSMDELPGYEETLTQLAALLAKHFADPRIVGTDIKDSLMQALASYVCYHQSLRAVERIPEEQRVAMMKNLLAPYEQRPWAQTNWILVRLWRGCGFGYRYTRLPHLLKIKPEDANLPSLQKPCPSILLQKHMADLLSRDKEMAASFLNSVLNQLNWAFSEFIGMIQEVRWRGGGVEARAGGCVAVRVPVSPACLLTLSLCPSVPVPSSPPQLLNQVLNRVTAERNLFDRVVNLRLPGLESVDHYPILVAVTGILVRILVDCEMQG</sequence>
<reference evidence="6 7" key="1">
    <citation type="submission" date="2021-05" db="EMBL/GenBank/DDBJ databases">
        <authorList>
            <person name="Zahm M."/>
            <person name="Klopp C."/>
            <person name="Cabau C."/>
            <person name="Kuhl H."/>
            <person name="Suciu R."/>
            <person name="Ciorpac M."/>
            <person name="Holostenco D."/>
            <person name="Gessner J."/>
            <person name="Wuertz S."/>
            <person name="Hohne C."/>
            <person name="Stock M."/>
            <person name="Gislard M."/>
            <person name="Lluch J."/>
            <person name="Milhes M."/>
            <person name="Lampietro C."/>
            <person name="Lopez Roques C."/>
            <person name="Donnadieu C."/>
            <person name="Du K."/>
            <person name="Schartl M."/>
            <person name="Guiguen Y."/>
        </authorList>
    </citation>
    <scope>NUCLEOTIDE SEQUENCE [LARGE SCALE GENOMIC DNA]</scope>
    <source>
        <strain evidence="6">Hh-F2</strain>
        <tissue evidence="6">Blood</tissue>
    </source>
</reference>
<feature type="domain" description="E3 ubiquitin-protein ligase RNF123/RKP TPR repeat" evidence="5">
    <location>
        <begin position="516"/>
        <end position="565"/>
    </location>
</feature>
<dbReference type="Pfam" id="PF25576">
    <property type="entry name" value="TPR_RNF123"/>
    <property type="match status" value="2"/>
</dbReference>
<evidence type="ECO:0000259" key="5">
    <source>
        <dbReference type="Pfam" id="PF25576"/>
    </source>
</evidence>
<protein>
    <submittedName>
        <fullName evidence="6">E3 ubiquitin-protein ligase RNF123</fullName>
    </submittedName>
</protein>
<evidence type="ECO:0000313" key="7">
    <source>
        <dbReference type="Proteomes" id="UP001369086"/>
    </source>
</evidence>
<dbReference type="Proteomes" id="UP001369086">
    <property type="component" value="Unassembled WGS sequence"/>
</dbReference>
<proteinExistence type="predicted"/>
<evidence type="ECO:0000256" key="1">
    <source>
        <dbReference type="ARBA" id="ARBA00022723"/>
    </source>
</evidence>
<keyword evidence="3" id="KW-0862">Zinc</keyword>
<gene>
    <name evidence="6" type="ORF">HHUSO_G26277</name>
</gene>